<dbReference type="InterPro" id="IPR010259">
    <property type="entry name" value="S8pro/Inhibitor_I9"/>
</dbReference>
<keyword evidence="5 9" id="KW-0378">Hydrolase</keyword>
<dbReference type="InterPro" id="IPR037045">
    <property type="entry name" value="S8pro/Inhibitor_I9_sf"/>
</dbReference>
<evidence type="ECO:0000256" key="6">
    <source>
        <dbReference type="ARBA" id="ARBA00022825"/>
    </source>
</evidence>
<keyword evidence="7" id="KW-0325">Glycoprotein</keyword>
<feature type="domain" description="Subtilisin-like protease fibronectin type-III" evidence="14">
    <location>
        <begin position="547"/>
        <end position="644"/>
    </location>
</feature>
<evidence type="ECO:0000259" key="13">
    <source>
        <dbReference type="Pfam" id="PF05922"/>
    </source>
</evidence>
<protein>
    <submittedName>
        <fullName evidence="15">Uncharacterized protein</fullName>
    </submittedName>
</protein>
<dbReference type="InterPro" id="IPR000209">
    <property type="entry name" value="Peptidase_S8/S53_dom"/>
</dbReference>
<dbReference type="InterPro" id="IPR023827">
    <property type="entry name" value="Peptidase_S8_Asp-AS"/>
</dbReference>
<dbReference type="InterPro" id="IPR023828">
    <property type="entry name" value="Peptidase_S8_Ser-AS"/>
</dbReference>
<dbReference type="SUPFAM" id="SSF52743">
    <property type="entry name" value="Subtilisin-like"/>
    <property type="match status" value="1"/>
</dbReference>
<dbReference type="Pfam" id="PF17766">
    <property type="entry name" value="fn3_6"/>
    <property type="match status" value="1"/>
</dbReference>
<dbReference type="CDD" id="cd04852">
    <property type="entry name" value="Peptidases_S8_3"/>
    <property type="match status" value="1"/>
</dbReference>
<feature type="active site" description="Charge relay system" evidence="8 9">
    <location>
        <position position="131"/>
    </location>
</feature>
<keyword evidence="4" id="KW-0732">Signal</keyword>
<dbReference type="AlphaFoldDB" id="A0A7I8JGU9"/>
<dbReference type="InterPro" id="IPR045051">
    <property type="entry name" value="SBT"/>
</dbReference>
<dbReference type="PROSITE" id="PS51892">
    <property type="entry name" value="SUBTILASE"/>
    <property type="match status" value="1"/>
</dbReference>
<dbReference type="EMBL" id="CACRZD030000012">
    <property type="protein sequence ID" value="CAA6669387.1"/>
    <property type="molecule type" value="Genomic_DNA"/>
</dbReference>
<evidence type="ECO:0000259" key="12">
    <source>
        <dbReference type="Pfam" id="PF02225"/>
    </source>
</evidence>
<evidence type="ECO:0000259" key="14">
    <source>
        <dbReference type="Pfam" id="PF17766"/>
    </source>
</evidence>
<dbReference type="Gene3D" id="3.30.70.80">
    <property type="entry name" value="Peptidase S8 propeptide/proteinase inhibitor I9"/>
    <property type="match status" value="1"/>
</dbReference>
<feature type="active site" description="Charge relay system" evidence="8 9">
    <location>
        <position position="433"/>
    </location>
</feature>
<evidence type="ECO:0000256" key="10">
    <source>
        <dbReference type="RuleBase" id="RU003355"/>
    </source>
</evidence>
<dbReference type="InterPro" id="IPR034197">
    <property type="entry name" value="Peptidases_S8_3"/>
</dbReference>
<dbReference type="Proteomes" id="UP001189122">
    <property type="component" value="Unassembled WGS sequence"/>
</dbReference>
<evidence type="ECO:0000313" key="16">
    <source>
        <dbReference type="Proteomes" id="UP001189122"/>
    </source>
</evidence>
<evidence type="ECO:0000256" key="2">
    <source>
        <dbReference type="ARBA" id="ARBA00011073"/>
    </source>
</evidence>
<dbReference type="InterPro" id="IPR003137">
    <property type="entry name" value="PA_domain"/>
</dbReference>
<dbReference type="InterPro" id="IPR022398">
    <property type="entry name" value="Peptidase_S8_His-AS"/>
</dbReference>
<keyword evidence="3 9" id="KW-0645">Protease</keyword>
<organism evidence="15">
    <name type="scientific">Spirodela intermedia</name>
    <name type="common">Intermediate duckweed</name>
    <dbReference type="NCBI Taxonomy" id="51605"/>
    <lineage>
        <taxon>Eukaryota</taxon>
        <taxon>Viridiplantae</taxon>
        <taxon>Streptophyta</taxon>
        <taxon>Embryophyta</taxon>
        <taxon>Tracheophyta</taxon>
        <taxon>Spermatophyta</taxon>
        <taxon>Magnoliopsida</taxon>
        <taxon>Liliopsida</taxon>
        <taxon>Araceae</taxon>
        <taxon>Lemnoideae</taxon>
        <taxon>Spirodela</taxon>
    </lineage>
</organism>
<dbReference type="GO" id="GO:0004252">
    <property type="term" value="F:serine-type endopeptidase activity"/>
    <property type="evidence" value="ECO:0007669"/>
    <property type="project" value="UniProtKB-UniRule"/>
</dbReference>
<dbReference type="PROSITE" id="PS00136">
    <property type="entry name" value="SUBTILASE_ASP"/>
    <property type="match status" value="1"/>
</dbReference>
<dbReference type="PANTHER" id="PTHR10795">
    <property type="entry name" value="PROPROTEIN CONVERTASE SUBTILISIN/KEXIN"/>
    <property type="match status" value="1"/>
</dbReference>
<comment type="similarity">
    <text evidence="2 9 10">Belongs to the peptidase S8 family.</text>
</comment>
<evidence type="ECO:0000256" key="3">
    <source>
        <dbReference type="ARBA" id="ARBA00022670"/>
    </source>
</evidence>
<evidence type="ECO:0000256" key="7">
    <source>
        <dbReference type="ARBA" id="ARBA00023180"/>
    </source>
</evidence>
<keyword evidence="16" id="KW-1185">Reference proteome</keyword>
<name>A0A7I8JGU9_SPIIN</name>
<feature type="domain" description="PA" evidence="12">
    <location>
        <begin position="272"/>
        <end position="361"/>
    </location>
</feature>
<evidence type="ECO:0000256" key="4">
    <source>
        <dbReference type="ARBA" id="ARBA00022729"/>
    </source>
</evidence>
<dbReference type="Pfam" id="PF00082">
    <property type="entry name" value="Peptidase_S8"/>
    <property type="match status" value="2"/>
</dbReference>
<feature type="domain" description="Inhibitor I9" evidence="13">
    <location>
        <begin position="4"/>
        <end position="40"/>
    </location>
</feature>
<dbReference type="EMBL" id="LR743599">
    <property type="protein sequence ID" value="CAA2630144.1"/>
    <property type="molecule type" value="Genomic_DNA"/>
</dbReference>
<evidence type="ECO:0000256" key="9">
    <source>
        <dbReference type="PROSITE-ProRule" id="PRU01240"/>
    </source>
</evidence>
<accession>A0A7I8JGU9</accession>
<comment type="subcellular location">
    <subcellularLocation>
        <location evidence="1">Secreted</location>
    </subcellularLocation>
</comment>
<dbReference type="GO" id="GO:0005576">
    <property type="term" value="C:extracellular region"/>
    <property type="evidence" value="ECO:0007669"/>
    <property type="project" value="UniProtKB-SubCell"/>
</dbReference>
<dbReference type="InterPro" id="IPR041469">
    <property type="entry name" value="Subtilisin-like_FN3"/>
</dbReference>
<dbReference type="PRINTS" id="PR00723">
    <property type="entry name" value="SUBTILISIN"/>
</dbReference>
<evidence type="ECO:0000313" key="15">
    <source>
        <dbReference type="EMBL" id="CAA2630144.1"/>
    </source>
</evidence>
<dbReference type="Gene3D" id="2.60.40.2310">
    <property type="match status" value="1"/>
</dbReference>
<evidence type="ECO:0000256" key="8">
    <source>
        <dbReference type="PIRSR" id="PIRSR615500-1"/>
    </source>
</evidence>
<sequence length="647" mass="68836">MVFSYEKAISGFAARLTPEEVEAMRNVEGFLSALPDEELEPLTTYTSYFLGLNRVNGPWNATKMGAGMIVGVIDSGINPFHASFDDANMPPPPKRWRGKCDFNKSPVCNNKLIGARNFAASTHLPFDVTGHGTHVASTVAGNFVQDANVNGYAAGVASGVAPRAHLAIYKARSNSELLAAVDQAIYDRVDVLSISMGLPSERFYHRNSIAVGALAATEHGILVNCAAGNSGPFHATLHNDAPWVTTCGAQARQRGDPPRETLDGLHKFPDVSLPLVFPGDSDNNGERTCVDKTLGGVDVAGKIVLCVGDEMVPPSIPGQVVARAGAAAMILANSAARGYTILVDPSDLPTVRISHSDAQEIISYLRSFPNPEFGLFRGVPCTAYSLPPRGALLFERPKHGQRRRCKTRHPGAGVNILGATLSGSSFAVMSGTSMAAPHVSGVAALIKAAHPRWSPAAIKSAMMTTSYARDKSGSWLTDQTGNKASIYATGAGHVNPLRASDPGLVYDIDPRDYVGYLCGVGYGDDEVSIVARRTVNCAAVKTITAGQLNYPIIAMTIWSGWPQNVSRTVTNVGKSPAMYTVAVDMAACVEVTVTPSTLSFTRSNQRMTFTATFTPVGRFIPGMTFSGELRWVSASHVVRSPLSVFFS</sequence>
<dbReference type="GO" id="GO:0006508">
    <property type="term" value="P:proteolysis"/>
    <property type="evidence" value="ECO:0007669"/>
    <property type="project" value="UniProtKB-KW"/>
</dbReference>
<reference evidence="15 16" key="1">
    <citation type="submission" date="2019-12" db="EMBL/GenBank/DDBJ databases">
        <authorList>
            <person name="Scholz U."/>
            <person name="Mascher M."/>
            <person name="Fiebig A."/>
        </authorList>
    </citation>
    <scope>NUCLEOTIDE SEQUENCE</scope>
</reference>
<dbReference type="PROSITE" id="PS00138">
    <property type="entry name" value="SUBTILASE_SER"/>
    <property type="match status" value="1"/>
</dbReference>
<gene>
    <name evidence="15" type="ORF">SI7747_12015782</name>
</gene>
<evidence type="ECO:0000256" key="5">
    <source>
        <dbReference type="ARBA" id="ARBA00022801"/>
    </source>
</evidence>
<dbReference type="PROSITE" id="PS00137">
    <property type="entry name" value="SUBTILASE_HIS"/>
    <property type="match status" value="1"/>
</dbReference>
<dbReference type="Pfam" id="PF02225">
    <property type="entry name" value="PA"/>
    <property type="match status" value="1"/>
</dbReference>
<dbReference type="Gene3D" id="3.50.30.30">
    <property type="match status" value="1"/>
</dbReference>
<dbReference type="Gene3D" id="3.40.50.200">
    <property type="entry name" value="Peptidase S8/S53 domain"/>
    <property type="match status" value="1"/>
</dbReference>
<dbReference type="Pfam" id="PF05922">
    <property type="entry name" value="Inhibitor_I9"/>
    <property type="match status" value="1"/>
</dbReference>
<evidence type="ECO:0000259" key="11">
    <source>
        <dbReference type="Pfam" id="PF00082"/>
    </source>
</evidence>
<feature type="domain" description="Peptidase S8/S53" evidence="11">
    <location>
        <begin position="413"/>
        <end position="477"/>
    </location>
</feature>
<proteinExistence type="inferred from homology"/>
<dbReference type="InterPro" id="IPR015500">
    <property type="entry name" value="Peptidase_S8_subtilisin-rel"/>
</dbReference>
<feature type="active site" description="Charge relay system" evidence="8 9">
    <location>
        <position position="74"/>
    </location>
</feature>
<feature type="domain" description="Peptidase S8/S53" evidence="11">
    <location>
        <begin position="65"/>
        <end position="241"/>
    </location>
</feature>
<keyword evidence="6 9" id="KW-0720">Serine protease</keyword>
<evidence type="ECO:0000256" key="1">
    <source>
        <dbReference type="ARBA" id="ARBA00004613"/>
    </source>
</evidence>
<dbReference type="InterPro" id="IPR036852">
    <property type="entry name" value="Peptidase_S8/S53_dom_sf"/>
</dbReference>